<dbReference type="Proteomes" id="UP000193431">
    <property type="component" value="Chromosome"/>
</dbReference>
<organism evidence="1 2">
    <name type="scientific">Nonlabens spongiae</name>
    <dbReference type="NCBI Taxonomy" id="331648"/>
    <lineage>
        <taxon>Bacteria</taxon>
        <taxon>Pseudomonadati</taxon>
        <taxon>Bacteroidota</taxon>
        <taxon>Flavobacteriia</taxon>
        <taxon>Flavobacteriales</taxon>
        <taxon>Flavobacteriaceae</taxon>
        <taxon>Nonlabens</taxon>
    </lineage>
</organism>
<name>A0A1W6MNQ4_9FLAO</name>
<dbReference type="RefSeq" id="WP_085767995.1">
    <property type="nucleotide sequence ID" value="NZ_CP019344.1"/>
</dbReference>
<dbReference type="Pfam" id="PF02482">
    <property type="entry name" value="Ribosomal_S30AE"/>
    <property type="match status" value="1"/>
</dbReference>
<dbReference type="AlphaFoldDB" id="A0A1W6MNQ4"/>
<dbReference type="OrthoDB" id="9808702at2"/>
<dbReference type="SUPFAM" id="SSF69754">
    <property type="entry name" value="Ribosome binding protein Y (YfiA homologue)"/>
    <property type="match status" value="1"/>
</dbReference>
<dbReference type="EMBL" id="CP019344">
    <property type="protein sequence ID" value="ARN79192.1"/>
    <property type="molecule type" value="Genomic_DNA"/>
</dbReference>
<sequence>MKVNTQAVNFDADIKLINFVENRLAKLELFYSKIISADVYMKVQKTSAPENKITEIRLFVPGDDMVVKKICKKFEQCVDECASSLERQLKKRKEKQAAR</sequence>
<keyword evidence="2" id="KW-1185">Reference proteome</keyword>
<reference evidence="1 2" key="1">
    <citation type="submission" date="2016-11" db="EMBL/GenBank/DDBJ databases">
        <title>Trade-off between light-utilization and light-protection in marine flavobacteria.</title>
        <authorList>
            <person name="Kumagai Y."/>
        </authorList>
    </citation>
    <scope>NUCLEOTIDE SEQUENCE [LARGE SCALE GENOMIC DNA]</scope>
    <source>
        <strain evidence="1 2">JCM 13191</strain>
    </source>
</reference>
<accession>A0A1W6MNQ4</accession>
<protein>
    <submittedName>
        <fullName evidence="1">Ribosomal subunit interface protein</fullName>
    </submittedName>
</protein>
<dbReference type="STRING" id="331648.BST97_15025"/>
<dbReference type="InterPro" id="IPR003489">
    <property type="entry name" value="RHF/RaiA"/>
</dbReference>
<gene>
    <name evidence="1" type="ORF">BST97_15025</name>
</gene>
<dbReference type="NCBIfam" id="TIGR00741">
    <property type="entry name" value="yfiA"/>
    <property type="match status" value="1"/>
</dbReference>
<evidence type="ECO:0000313" key="2">
    <source>
        <dbReference type="Proteomes" id="UP000193431"/>
    </source>
</evidence>
<dbReference type="CDD" id="cd00552">
    <property type="entry name" value="RaiA"/>
    <property type="match status" value="1"/>
</dbReference>
<proteinExistence type="predicted"/>
<dbReference type="InterPro" id="IPR036567">
    <property type="entry name" value="RHF-like"/>
</dbReference>
<dbReference type="Gene3D" id="3.30.160.100">
    <property type="entry name" value="Ribosome hibernation promotion factor-like"/>
    <property type="match status" value="1"/>
</dbReference>
<evidence type="ECO:0000313" key="1">
    <source>
        <dbReference type="EMBL" id="ARN79192.1"/>
    </source>
</evidence>